<dbReference type="SUPFAM" id="SSF89550">
    <property type="entry name" value="PHP domain-like"/>
    <property type="match status" value="1"/>
</dbReference>
<dbReference type="KEGG" id="gfe:Gferi_00610"/>
<dbReference type="Pfam" id="PF02811">
    <property type="entry name" value="PHP"/>
    <property type="match status" value="1"/>
</dbReference>
<dbReference type="Gene3D" id="3.20.20.140">
    <property type="entry name" value="Metal-dependent hydrolases"/>
    <property type="match status" value="1"/>
</dbReference>
<dbReference type="EMBL" id="CP017269">
    <property type="protein sequence ID" value="AOT68215.1"/>
    <property type="molecule type" value="Genomic_DNA"/>
</dbReference>
<protein>
    <recommendedName>
        <fullName evidence="1">Polymerase/histidinol phosphatase N-terminal domain-containing protein</fullName>
    </recommendedName>
</protein>
<dbReference type="STRING" id="1424294.Gferi_00610"/>
<evidence type="ECO:0000313" key="3">
    <source>
        <dbReference type="Proteomes" id="UP000095743"/>
    </source>
</evidence>
<evidence type="ECO:0000313" key="2">
    <source>
        <dbReference type="EMBL" id="AOT68215.1"/>
    </source>
</evidence>
<dbReference type="InterPro" id="IPR004013">
    <property type="entry name" value="PHP_dom"/>
</dbReference>
<dbReference type="GO" id="GO:0004534">
    <property type="term" value="F:5'-3' RNA exonuclease activity"/>
    <property type="evidence" value="ECO:0007669"/>
    <property type="project" value="TreeGrafter"/>
</dbReference>
<dbReference type="InterPro" id="IPR052018">
    <property type="entry name" value="PHP_domain"/>
</dbReference>
<dbReference type="RefSeq" id="WP_069973769.1">
    <property type="nucleotide sequence ID" value="NZ_CP017269.1"/>
</dbReference>
<dbReference type="Proteomes" id="UP000095743">
    <property type="component" value="Chromosome"/>
</dbReference>
<dbReference type="SMART" id="SM00481">
    <property type="entry name" value="POLIIIAc"/>
    <property type="match status" value="1"/>
</dbReference>
<sequence>MSKIDMHVHTKASDGILSPKEAVEWAFRNGLKGISITDHDTVDGIEEACLTAAEYDSFYVIPGIEFSTIYNEEEVHILGYHIDYHNDELVALTTKIRDERLNRGEKMIEKLNQLHYSITLEEVLGHTEGGVIGRPHIARVLAKKGYVGSLQEAFEKLLGKGKPAFIERFKLSPKEAVSVIERAGGIPVLAHPGLLKRNINIMELLNCGIQGIEVYHIKHTATDNRIYLEIAQKYELYITGGSDYHDTFIHGIPAIGSISVLNPFENK</sequence>
<dbReference type="PANTHER" id="PTHR42924">
    <property type="entry name" value="EXONUCLEASE"/>
    <property type="match status" value="1"/>
</dbReference>
<accession>A0A1D8GBD1</accession>
<dbReference type="CDD" id="cd07438">
    <property type="entry name" value="PHP_HisPPase_AMP"/>
    <property type="match status" value="1"/>
</dbReference>
<gene>
    <name evidence="2" type="ORF">Gferi_00610</name>
</gene>
<evidence type="ECO:0000259" key="1">
    <source>
        <dbReference type="SMART" id="SM00481"/>
    </source>
</evidence>
<dbReference type="PANTHER" id="PTHR42924:SF3">
    <property type="entry name" value="POLYMERASE_HISTIDINOL PHOSPHATASE N-TERMINAL DOMAIN-CONTAINING PROTEIN"/>
    <property type="match status" value="1"/>
</dbReference>
<dbReference type="InterPro" id="IPR016195">
    <property type="entry name" value="Pol/histidinol_Pase-like"/>
</dbReference>
<dbReference type="OrthoDB" id="9791620at2"/>
<dbReference type="GO" id="GO:0035312">
    <property type="term" value="F:5'-3' DNA exonuclease activity"/>
    <property type="evidence" value="ECO:0007669"/>
    <property type="project" value="TreeGrafter"/>
</dbReference>
<organism evidence="2 3">
    <name type="scientific">Geosporobacter ferrireducens</name>
    <dbReference type="NCBI Taxonomy" id="1424294"/>
    <lineage>
        <taxon>Bacteria</taxon>
        <taxon>Bacillati</taxon>
        <taxon>Bacillota</taxon>
        <taxon>Clostridia</taxon>
        <taxon>Peptostreptococcales</taxon>
        <taxon>Thermotaleaceae</taxon>
        <taxon>Geosporobacter</taxon>
    </lineage>
</organism>
<dbReference type="AlphaFoldDB" id="A0A1D8GBD1"/>
<proteinExistence type="predicted"/>
<name>A0A1D8GBD1_9FIRM</name>
<dbReference type="InterPro" id="IPR003141">
    <property type="entry name" value="Pol/His_phosphatase_N"/>
</dbReference>
<keyword evidence="3" id="KW-1185">Reference proteome</keyword>
<dbReference type="Gene3D" id="1.10.150.650">
    <property type="match status" value="1"/>
</dbReference>
<reference evidence="2 3" key="1">
    <citation type="submission" date="2016-09" db="EMBL/GenBank/DDBJ databases">
        <title>Genomic analysis reveals versatility of anaerobic energy metabolism of Geosporobacter ferrireducens IRF9 of phylum Firmicutes.</title>
        <authorList>
            <person name="Kim S.-J."/>
        </authorList>
    </citation>
    <scope>NUCLEOTIDE SEQUENCE [LARGE SCALE GENOMIC DNA]</scope>
    <source>
        <strain evidence="2 3">IRF9</strain>
    </source>
</reference>
<feature type="domain" description="Polymerase/histidinol phosphatase N-terminal" evidence="1">
    <location>
        <begin position="4"/>
        <end position="70"/>
    </location>
</feature>